<dbReference type="VEuPathDB" id="FungiDB:SPRG_11374"/>
<dbReference type="KEGG" id="spar:SPRG_11374"/>
<dbReference type="EMBL" id="KK583253">
    <property type="protein sequence ID" value="KDO23449.1"/>
    <property type="molecule type" value="Genomic_DNA"/>
</dbReference>
<dbReference type="AlphaFoldDB" id="A0A067BY26"/>
<feature type="region of interest" description="Disordered" evidence="1">
    <location>
        <begin position="116"/>
        <end position="145"/>
    </location>
</feature>
<dbReference type="OrthoDB" id="75621at2759"/>
<organism evidence="3 4">
    <name type="scientific">Saprolegnia parasitica (strain CBS 223.65)</name>
    <dbReference type="NCBI Taxonomy" id="695850"/>
    <lineage>
        <taxon>Eukaryota</taxon>
        <taxon>Sar</taxon>
        <taxon>Stramenopiles</taxon>
        <taxon>Oomycota</taxon>
        <taxon>Saprolegniomycetes</taxon>
        <taxon>Saprolegniales</taxon>
        <taxon>Saprolegniaceae</taxon>
        <taxon>Saprolegnia</taxon>
    </lineage>
</organism>
<keyword evidence="2" id="KW-0812">Transmembrane</keyword>
<proteinExistence type="predicted"/>
<name>A0A067BY26_SAPPC</name>
<keyword evidence="2" id="KW-0472">Membrane</keyword>
<evidence type="ECO:0000313" key="4">
    <source>
        <dbReference type="Proteomes" id="UP000030745"/>
    </source>
</evidence>
<reference evidence="3 4" key="1">
    <citation type="journal article" date="2013" name="PLoS Genet.">
        <title>Distinctive expansion of potential virulence genes in the genome of the oomycete fish pathogen Saprolegnia parasitica.</title>
        <authorList>
            <person name="Jiang R.H."/>
            <person name="de Bruijn I."/>
            <person name="Haas B.J."/>
            <person name="Belmonte R."/>
            <person name="Lobach L."/>
            <person name="Christie J."/>
            <person name="van den Ackerveken G."/>
            <person name="Bottin A."/>
            <person name="Bulone V."/>
            <person name="Diaz-Moreno S.M."/>
            <person name="Dumas B."/>
            <person name="Fan L."/>
            <person name="Gaulin E."/>
            <person name="Govers F."/>
            <person name="Grenville-Briggs L.J."/>
            <person name="Horner N.R."/>
            <person name="Levin J.Z."/>
            <person name="Mammella M."/>
            <person name="Meijer H.J."/>
            <person name="Morris P."/>
            <person name="Nusbaum C."/>
            <person name="Oome S."/>
            <person name="Phillips A.J."/>
            <person name="van Rooyen D."/>
            <person name="Rzeszutek E."/>
            <person name="Saraiva M."/>
            <person name="Secombes C.J."/>
            <person name="Seidl M.F."/>
            <person name="Snel B."/>
            <person name="Stassen J.H."/>
            <person name="Sykes S."/>
            <person name="Tripathy S."/>
            <person name="van den Berg H."/>
            <person name="Vega-Arreguin J.C."/>
            <person name="Wawra S."/>
            <person name="Young S.K."/>
            <person name="Zeng Q."/>
            <person name="Dieguez-Uribeondo J."/>
            <person name="Russ C."/>
            <person name="Tyler B.M."/>
            <person name="van West P."/>
        </authorList>
    </citation>
    <scope>NUCLEOTIDE SEQUENCE [LARGE SCALE GENOMIC DNA]</scope>
    <source>
        <strain evidence="3 4">CBS 223.65</strain>
    </source>
</reference>
<feature type="compositionally biased region" description="Low complexity" evidence="1">
    <location>
        <begin position="119"/>
        <end position="132"/>
    </location>
</feature>
<dbReference type="GeneID" id="24133415"/>
<gene>
    <name evidence="3" type="ORF">SPRG_11374</name>
</gene>
<dbReference type="OMA" id="HKSQYEA"/>
<accession>A0A067BY26</accession>
<evidence type="ECO:0000256" key="2">
    <source>
        <dbReference type="SAM" id="Phobius"/>
    </source>
</evidence>
<protein>
    <submittedName>
        <fullName evidence="3">Uncharacterized protein</fullName>
    </submittedName>
</protein>
<dbReference type="RefSeq" id="XP_012205770.1">
    <property type="nucleotide sequence ID" value="XM_012350380.1"/>
</dbReference>
<feature type="transmembrane region" description="Helical" evidence="2">
    <location>
        <begin position="20"/>
        <end position="42"/>
    </location>
</feature>
<dbReference type="Proteomes" id="UP000030745">
    <property type="component" value="Unassembled WGS sequence"/>
</dbReference>
<keyword evidence="4" id="KW-1185">Reference proteome</keyword>
<evidence type="ECO:0000256" key="1">
    <source>
        <dbReference type="SAM" id="MobiDB-lite"/>
    </source>
</evidence>
<keyword evidence="2" id="KW-1133">Transmembrane helix</keyword>
<sequence>MTTWDDVEAQVRARAEELPTWALAGVAAGTSAVLIFLFCILCRCCCGRKHKSQYEAISKDLEMEEKEFALGRTLDSDDDDELHRLEASTTIEDFNDDEMRQLEMLDAYHQKLATDTGVSSSAPLSPTAATTSHRPKATKATVNDD</sequence>
<evidence type="ECO:0000313" key="3">
    <source>
        <dbReference type="EMBL" id="KDO23449.1"/>
    </source>
</evidence>